<dbReference type="PROSITE" id="PS50999">
    <property type="entry name" value="COX2_TM"/>
    <property type="match status" value="1"/>
</dbReference>
<evidence type="ECO:0000313" key="20">
    <source>
        <dbReference type="EMBL" id="QPO84681.1"/>
    </source>
</evidence>
<evidence type="ECO:0000256" key="16">
    <source>
        <dbReference type="RuleBase" id="RU000457"/>
    </source>
</evidence>
<dbReference type="FunFam" id="2.60.40.420:FF:000001">
    <property type="entry name" value="Cytochrome c oxidase subunit 2"/>
    <property type="match status" value="1"/>
</dbReference>
<keyword evidence="8 16" id="KW-0999">Mitochondrion inner membrane</keyword>
<dbReference type="NCBIfam" id="TIGR02866">
    <property type="entry name" value="CoxB"/>
    <property type="match status" value="1"/>
</dbReference>
<dbReference type="CTD" id="4513"/>
<comment type="cofactor">
    <cofactor evidence="16">
        <name>Cu cation</name>
        <dbReference type="ChEBI" id="CHEBI:23378"/>
    </cofactor>
    <text evidence="16">Binds a copper A center.</text>
</comment>
<dbReference type="EMBL" id="MT409109">
    <property type="protein sequence ID" value="QPO84681.1"/>
    <property type="molecule type" value="Genomic_DNA"/>
</dbReference>
<dbReference type="GO" id="GO:0016491">
    <property type="term" value="F:oxidoreductase activity"/>
    <property type="evidence" value="ECO:0007669"/>
    <property type="project" value="InterPro"/>
</dbReference>
<keyword evidence="9" id="KW-0460">Magnesium</keyword>
<dbReference type="GO" id="GO:0004129">
    <property type="term" value="F:cytochrome-c oxidase activity"/>
    <property type="evidence" value="ECO:0007669"/>
    <property type="project" value="UniProtKB-EC"/>
</dbReference>
<dbReference type="CDD" id="cd13912">
    <property type="entry name" value="CcO_II_C"/>
    <property type="match status" value="1"/>
</dbReference>
<dbReference type="InterPro" id="IPR014222">
    <property type="entry name" value="Cyt_c_oxidase_su2"/>
</dbReference>
<evidence type="ECO:0000256" key="14">
    <source>
        <dbReference type="ARBA" id="ARBA00023136"/>
    </source>
</evidence>
<dbReference type="Gene3D" id="1.10.287.90">
    <property type="match status" value="1"/>
</dbReference>
<keyword evidence="12 17" id="KW-1133">Transmembrane helix</keyword>
<dbReference type="Pfam" id="PF02790">
    <property type="entry name" value="COX2_TM"/>
    <property type="match status" value="1"/>
</dbReference>
<organism evidence="20">
    <name type="scientific">Paraconotrochus antarcticus</name>
    <dbReference type="NCBI Taxonomy" id="2666516"/>
    <lineage>
        <taxon>Eukaryota</taxon>
        <taxon>Metazoa</taxon>
        <taxon>Cnidaria</taxon>
        <taxon>Anthozoa</taxon>
        <taxon>Hexacorallia</taxon>
        <taxon>Scleractinia</taxon>
        <taxon>Caryophylliina</taxon>
        <taxon>Caryophylliidae</taxon>
        <taxon>Paraconotrochus</taxon>
    </lineage>
</organism>
<keyword evidence="6 16" id="KW-0812">Transmembrane</keyword>
<feature type="transmembrane region" description="Helical" evidence="17">
    <location>
        <begin position="96"/>
        <end position="118"/>
    </location>
</feature>
<evidence type="ECO:0000256" key="9">
    <source>
        <dbReference type="ARBA" id="ARBA00022842"/>
    </source>
</evidence>
<protein>
    <recommendedName>
        <fullName evidence="3 16">Cytochrome c oxidase subunit 2</fullName>
    </recommendedName>
</protein>
<evidence type="ECO:0000256" key="15">
    <source>
        <dbReference type="ARBA" id="ARBA00049512"/>
    </source>
</evidence>
<evidence type="ECO:0000256" key="13">
    <source>
        <dbReference type="ARBA" id="ARBA00023008"/>
    </source>
</evidence>
<feature type="transmembrane region" description="Helical" evidence="17">
    <location>
        <begin position="60"/>
        <end position="84"/>
    </location>
</feature>
<keyword evidence="13 16" id="KW-0186">Copper</keyword>
<feature type="domain" description="Cytochrome oxidase subunit II copper A binding" evidence="18">
    <location>
        <begin position="125"/>
        <end position="260"/>
    </location>
</feature>
<dbReference type="InterPro" id="IPR011759">
    <property type="entry name" value="Cyt_c_oxidase_su2_TM_dom"/>
</dbReference>
<name>A0A7T1S092_9CNID</name>
<dbReference type="Pfam" id="PF00116">
    <property type="entry name" value="COX2"/>
    <property type="match status" value="1"/>
</dbReference>
<evidence type="ECO:0000256" key="7">
    <source>
        <dbReference type="ARBA" id="ARBA00022723"/>
    </source>
</evidence>
<evidence type="ECO:0000259" key="19">
    <source>
        <dbReference type="PROSITE" id="PS50999"/>
    </source>
</evidence>
<keyword evidence="11 16" id="KW-0249">Electron transport</keyword>
<evidence type="ECO:0000256" key="6">
    <source>
        <dbReference type="ARBA" id="ARBA00022692"/>
    </source>
</evidence>
<dbReference type="SUPFAM" id="SSF49503">
    <property type="entry name" value="Cupredoxins"/>
    <property type="match status" value="1"/>
</dbReference>
<sequence length="261" mass="29434">MNKDTIVLIIEAAKGYFVLVIKKVIPKSSCRKDLPEALGMGLQDAASPIMEEVSFFHDQIMFLLIIIIIAVLWLIMEALIGKFYDRELVEGTVLEIVWTIVPAMVLVLIALPSLRLLYFMDEVVNPALTIKAIGHQWYWAYEYSDYEEEPICFDSYMTPVSELAHGDFRLLEVDQRLFLPIETHIRILVTGADVLHSFGVPALGLKTDAVPGRLNQTGVFIKRPGTFFGQCSEICGANHSFMPIVVEAVSFMKFTRFIDAL</sequence>
<evidence type="ECO:0000256" key="3">
    <source>
        <dbReference type="ARBA" id="ARBA00015946"/>
    </source>
</evidence>
<evidence type="ECO:0000256" key="1">
    <source>
        <dbReference type="ARBA" id="ARBA00004448"/>
    </source>
</evidence>
<dbReference type="AlphaFoldDB" id="A0A7T1S092"/>
<evidence type="ECO:0000256" key="2">
    <source>
        <dbReference type="ARBA" id="ARBA00007866"/>
    </source>
</evidence>
<dbReference type="InterPro" id="IPR036257">
    <property type="entry name" value="Cyt_c_oxidase_su2_TM_sf"/>
</dbReference>
<evidence type="ECO:0000256" key="5">
    <source>
        <dbReference type="ARBA" id="ARBA00022660"/>
    </source>
</evidence>
<dbReference type="PROSITE" id="PS50857">
    <property type="entry name" value="COX2_CUA"/>
    <property type="match status" value="1"/>
</dbReference>
<evidence type="ECO:0000256" key="4">
    <source>
        <dbReference type="ARBA" id="ARBA00022448"/>
    </source>
</evidence>
<accession>A0A7T1S092</accession>
<comment type="function">
    <text evidence="16">Component of the cytochrome c oxidase, the last enzyme in the mitochondrial electron transport chain which drives oxidative phosphorylation. The respiratory chain contains 3 multisubunit complexes succinate dehydrogenase (complex II, CII), ubiquinol-cytochrome c oxidoreductase (cytochrome b-c1 complex, complex III, CIII) and cytochrome c oxidase (complex IV, CIV), that cooperate to transfer electrons derived from NADH and succinate to molecular oxygen, creating an electrochemical gradient over the inner membrane that drives transmembrane transport and the ATP synthase. Cytochrome c oxidase is the component of the respiratory chain that catalyzes the reduction of oxygen to water. Electrons originating from reduced cytochrome c in the intermembrane space (IMS) are transferred via the dinuclear copper A center (CU(A)) of subunit 2 and heme A of subunit 1 to the active site in subunit 1, a binuclear center (BNC) formed by heme A3 and copper B (CU(B)). The BNC reduces molecular oxygen to 2 water molecules using 4 electrons from cytochrome c in the IMS and 4 protons from the mitochondrial matrix.</text>
</comment>
<dbReference type="PROSITE" id="PS00078">
    <property type="entry name" value="COX2"/>
    <property type="match status" value="1"/>
</dbReference>
<dbReference type="InterPro" id="IPR001505">
    <property type="entry name" value="Copper_CuA"/>
</dbReference>
<keyword evidence="4 16" id="KW-0813">Transport</keyword>
<evidence type="ECO:0000256" key="12">
    <source>
        <dbReference type="ARBA" id="ARBA00022989"/>
    </source>
</evidence>
<dbReference type="SUPFAM" id="SSF81464">
    <property type="entry name" value="Cytochrome c oxidase subunit II-like, transmembrane region"/>
    <property type="match status" value="1"/>
</dbReference>
<gene>
    <name evidence="20" type="primary">COX2</name>
</gene>
<dbReference type="GO" id="GO:0042773">
    <property type="term" value="P:ATP synthesis coupled electron transport"/>
    <property type="evidence" value="ECO:0007669"/>
    <property type="project" value="TreeGrafter"/>
</dbReference>
<reference evidence="20" key="1">
    <citation type="submission" date="2020-04" db="EMBL/GenBank/DDBJ databases">
        <authorList>
            <person name="Stolarski J."/>
            <person name="Coronado I."/>
            <person name="Murphy J.K."/>
            <person name="Kitahara M.V."/>
            <person name="Janiszewska K."/>
            <person name="Mazur M."/>
            <person name="Gothmann A.M."/>
            <person name="Bovier A.S."/>
            <person name="Marin-Carbonne J."/>
            <person name="Quatrinni A.M."/>
            <person name="McFadden C."/>
            <person name="Higgins J.A."/>
            <person name="Robinson L.F."/>
            <person name="Taylor M."/>
            <person name="Meibom A."/>
        </authorList>
    </citation>
    <scope>NUCLEOTIDE SEQUENCE</scope>
</reference>
<keyword evidence="14 16" id="KW-0472">Membrane</keyword>
<keyword evidence="10" id="KW-1278">Translocase</keyword>
<dbReference type="GeneID" id="65333484"/>
<dbReference type="PANTHER" id="PTHR22888:SF9">
    <property type="entry name" value="CYTOCHROME C OXIDASE SUBUNIT 2"/>
    <property type="match status" value="1"/>
</dbReference>
<comment type="subcellular location">
    <subcellularLocation>
        <location evidence="1 16">Mitochondrion inner membrane</location>
        <topology evidence="1 16">Multi-pass membrane protein</topology>
    </subcellularLocation>
</comment>
<comment type="similarity">
    <text evidence="2 16">Belongs to the cytochrome c oxidase subunit 2 family.</text>
</comment>
<evidence type="ECO:0000259" key="18">
    <source>
        <dbReference type="PROSITE" id="PS50857"/>
    </source>
</evidence>
<keyword evidence="7 16" id="KW-0479">Metal-binding</keyword>
<feature type="domain" description="Cytochrome oxidase subunit II transmembrane region profile" evidence="19">
    <location>
        <begin position="34"/>
        <end position="124"/>
    </location>
</feature>
<evidence type="ECO:0000256" key="10">
    <source>
        <dbReference type="ARBA" id="ARBA00022967"/>
    </source>
</evidence>
<evidence type="ECO:0000256" key="8">
    <source>
        <dbReference type="ARBA" id="ARBA00022792"/>
    </source>
</evidence>
<dbReference type="RefSeq" id="YP_010127277.1">
    <property type="nucleotide sequence ID" value="NC_056275.1"/>
</dbReference>
<dbReference type="GO" id="GO:0005743">
    <property type="term" value="C:mitochondrial inner membrane"/>
    <property type="evidence" value="ECO:0007669"/>
    <property type="project" value="UniProtKB-SubCell"/>
</dbReference>
<proteinExistence type="inferred from homology"/>
<dbReference type="GO" id="GO:0005507">
    <property type="term" value="F:copper ion binding"/>
    <property type="evidence" value="ECO:0007669"/>
    <property type="project" value="InterPro"/>
</dbReference>
<geneLocation type="mitochondrion" evidence="20"/>
<dbReference type="PANTHER" id="PTHR22888">
    <property type="entry name" value="CYTOCHROME C OXIDASE, SUBUNIT II"/>
    <property type="match status" value="1"/>
</dbReference>
<evidence type="ECO:0000256" key="11">
    <source>
        <dbReference type="ARBA" id="ARBA00022982"/>
    </source>
</evidence>
<dbReference type="InterPro" id="IPR034210">
    <property type="entry name" value="CcO_II_C"/>
</dbReference>
<dbReference type="InterPro" id="IPR008972">
    <property type="entry name" value="Cupredoxin"/>
</dbReference>
<keyword evidence="5 16" id="KW-0679">Respiratory chain</keyword>
<dbReference type="Gene3D" id="2.60.40.420">
    <property type="entry name" value="Cupredoxins - blue copper proteins"/>
    <property type="match status" value="1"/>
</dbReference>
<evidence type="ECO:0000256" key="17">
    <source>
        <dbReference type="SAM" id="Phobius"/>
    </source>
</evidence>
<comment type="catalytic activity">
    <reaction evidence="15">
        <text>4 Fe(II)-[cytochrome c] + O2 + 8 H(+)(in) = 4 Fe(III)-[cytochrome c] + 2 H2O + 4 H(+)(out)</text>
        <dbReference type="Rhea" id="RHEA:11436"/>
        <dbReference type="Rhea" id="RHEA-COMP:10350"/>
        <dbReference type="Rhea" id="RHEA-COMP:14399"/>
        <dbReference type="ChEBI" id="CHEBI:15377"/>
        <dbReference type="ChEBI" id="CHEBI:15378"/>
        <dbReference type="ChEBI" id="CHEBI:15379"/>
        <dbReference type="ChEBI" id="CHEBI:29033"/>
        <dbReference type="ChEBI" id="CHEBI:29034"/>
        <dbReference type="EC" id="7.1.1.9"/>
    </reaction>
    <physiologicalReaction direction="left-to-right" evidence="15">
        <dbReference type="Rhea" id="RHEA:11437"/>
    </physiologicalReaction>
</comment>
<dbReference type="PRINTS" id="PR01166">
    <property type="entry name" value="CYCOXIDASEII"/>
</dbReference>
<dbReference type="InterPro" id="IPR045187">
    <property type="entry name" value="CcO_II"/>
</dbReference>
<keyword evidence="16 20" id="KW-0496">Mitochondrion</keyword>
<dbReference type="InterPro" id="IPR002429">
    <property type="entry name" value="CcO_II-like_C"/>
</dbReference>